<dbReference type="Pfam" id="PF00462">
    <property type="entry name" value="Glutaredoxin"/>
    <property type="match status" value="3"/>
</dbReference>
<accession>W1NJ65</accession>
<dbReference type="Gene3D" id="3.40.30.10">
    <property type="entry name" value="Glutaredoxin"/>
    <property type="match status" value="4"/>
</dbReference>
<proteinExistence type="inferred from homology"/>
<comment type="similarity">
    <text evidence="1">Belongs to the glutaredoxin family. CGFS subfamily.</text>
</comment>
<evidence type="ECO:0000256" key="3">
    <source>
        <dbReference type="ARBA" id="ARBA00023004"/>
    </source>
</evidence>
<dbReference type="InterPro" id="IPR002109">
    <property type="entry name" value="Glutaredoxin"/>
</dbReference>
<dbReference type="FunFam" id="3.40.30.10:FF:000092">
    <property type="entry name" value="Monothiol glutaredoxin"/>
    <property type="match status" value="1"/>
</dbReference>
<dbReference type="EMBL" id="KI397501">
    <property type="protein sequence ID" value="ERM95190.1"/>
    <property type="molecule type" value="Genomic_DNA"/>
</dbReference>
<dbReference type="eggNOG" id="KOG0911">
    <property type="taxonomic scope" value="Eukaryota"/>
</dbReference>
<evidence type="ECO:0000256" key="2">
    <source>
        <dbReference type="ARBA" id="ARBA00022723"/>
    </source>
</evidence>
<evidence type="ECO:0000259" key="6">
    <source>
        <dbReference type="PROSITE" id="PS51352"/>
    </source>
</evidence>
<evidence type="ECO:0000256" key="1">
    <source>
        <dbReference type="ARBA" id="ARBA00008983"/>
    </source>
</evidence>
<name>W1NJ65_AMBTC</name>
<dbReference type="STRING" id="13333.W1NJ65"/>
<gene>
    <name evidence="7" type="ORF">AMTR_s00009p00264850</name>
</gene>
<dbReference type="Pfam" id="PF00085">
    <property type="entry name" value="Thioredoxin"/>
    <property type="match status" value="1"/>
</dbReference>
<dbReference type="FunFam" id="3.40.30.10:FF:000012">
    <property type="entry name" value="Monothiol glutaredoxin"/>
    <property type="match status" value="3"/>
</dbReference>
<dbReference type="KEGG" id="atr:18423136"/>
<evidence type="ECO:0000256" key="5">
    <source>
        <dbReference type="SAM" id="MobiDB-lite"/>
    </source>
</evidence>
<dbReference type="PROSITE" id="PS51354">
    <property type="entry name" value="GLUTAREDOXIN_2"/>
    <property type="match status" value="3"/>
</dbReference>
<feature type="domain" description="Thioredoxin" evidence="6">
    <location>
        <begin position="1"/>
        <end position="107"/>
    </location>
</feature>
<dbReference type="PROSITE" id="PS51352">
    <property type="entry name" value="THIOREDOXIN_2"/>
    <property type="match status" value="1"/>
</dbReference>
<evidence type="ECO:0000256" key="4">
    <source>
        <dbReference type="ARBA" id="ARBA00023014"/>
    </source>
</evidence>
<keyword evidence="4" id="KW-0411">Iron-sulfur</keyword>
<dbReference type="CDD" id="cd02984">
    <property type="entry name" value="TRX_PICOT"/>
    <property type="match status" value="1"/>
</dbReference>
<dbReference type="GO" id="GO:0051536">
    <property type="term" value="F:iron-sulfur cluster binding"/>
    <property type="evidence" value="ECO:0007669"/>
    <property type="project" value="UniProtKB-KW"/>
</dbReference>
<evidence type="ECO:0000313" key="8">
    <source>
        <dbReference type="Proteomes" id="UP000017836"/>
    </source>
</evidence>
<dbReference type="GO" id="GO:0046872">
    <property type="term" value="F:metal ion binding"/>
    <property type="evidence" value="ECO:0007669"/>
    <property type="project" value="UniProtKB-KW"/>
</dbReference>
<dbReference type="CDD" id="cd03028">
    <property type="entry name" value="GRX_PICOT_like"/>
    <property type="match status" value="3"/>
</dbReference>
<dbReference type="OMA" id="HDIVMEL"/>
<dbReference type="OrthoDB" id="415696at2759"/>
<dbReference type="InterPro" id="IPR033658">
    <property type="entry name" value="GRX_PICOT-like"/>
</dbReference>
<keyword evidence="3" id="KW-0408">Iron</keyword>
<dbReference type="PANTHER" id="PTHR10293">
    <property type="entry name" value="GLUTAREDOXIN FAMILY MEMBER"/>
    <property type="match status" value="1"/>
</dbReference>
<dbReference type="GO" id="GO:0005634">
    <property type="term" value="C:nucleus"/>
    <property type="evidence" value="ECO:0000318"/>
    <property type="project" value="GO_Central"/>
</dbReference>
<dbReference type="GO" id="GO:0006879">
    <property type="term" value="P:intracellular iron ion homeostasis"/>
    <property type="evidence" value="ECO:0000318"/>
    <property type="project" value="GO_Central"/>
</dbReference>
<sequence>MAGSVKDLQSMAELKEALSKGFPLILHFWASWCEASKQMDQVFAHLSTDTPQARFFRVEAEEKPEISEAYAVSSVPYFVFCKDGKVVDKLEGANPSALANKVAKLVGPIGLTDSATAASLGMAAGPTVLEAVKDFAKENGTSHLKDPNELPEPLKKRLQQLVDSHPVFLFMKGIPEQPKCGFSQKVVGILKEEGVKFVSFDILTDNEVREGMKKFSNWSTFPQLFCKGELLGGCDIVVAMHESGELKAVFRDHGVLPLSDKTQVANTTNVPSVTESNDKSLSSETSKSGNAMGVTESTGLSSMLTSRLEALINLSSVMLFMKGKPDEPKCGFSRKVVEILQHEKIEFNSFDILCDDEVRQGLKVYSNWSSYPQLYVKGELIGGSDIVLEMQKSGELRKLLAEKGIVPKVSLEDRLRALTSSSPTMLFMKGTPDAPRCGFSSKVVGALREEGMNFGYFDILTDDEVRQGLKTFSNWPTFPQLYHKGELIGGCDIVMELHNSGELKSSLEE</sequence>
<keyword evidence="2" id="KW-0479">Metal-binding</keyword>
<dbReference type="NCBIfam" id="TIGR00365">
    <property type="entry name" value="Grx4 family monothiol glutaredoxin"/>
    <property type="match status" value="3"/>
</dbReference>
<dbReference type="Proteomes" id="UP000017836">
    <property type="component" value="Unassembled WGS sequence"/>
</dbReference>
<dbReference type="PANTHER" id="PTHR10293:SF73">
    <property type="entry name" value="GLUTAREDOXIN-3"/>
    <property type="match status" value="1"/>
</dbReference>
<feature type="region of interest" description="Disordered" evidence="5">
    <location>
        <begin position="266"/>
        <end position="294"/>
    </location>
</feature>
<evidence type="ECO:0000313" key="7">
    <source>
        <dbReference type="EMBL" id="ERM95190.1"/>
    </source>
</evidence>
<keyword evidence="8" id="KW-1185">Reference proteome</keyword>
<dbReference type="AlphaFoldDB" id="W1NJ65"/>
<dbReference type="SUPFAM" id="SSF52833">
    <property type="entry name" value="Thioredoxin-like"/>
    <property type="match status" value="4"/>
</dbReference>
<dbReference type="GO" id="GO:0005829">
    <property type="term" value="C:cytosol"/>
    <property type="evidence" value="ECO:0000318"/>
    <property type="project" value="GO_Central"/>
</dbReference>
<dbReference type="Gramene" id="ERM95190">
    <property type="protein sequence ID" value="ERM95190"/>
    <property type="gene ID" value="AMTR_s00009p00264850"/>
</dbReference>
<dbReference type="InterPro" id="IPR036249">
    <property type="entry name" value="Thioredoxin-like_sf"/>
</dbReference>
<protein>
    <recommendedName>
        <fullName evidence="6">Thioredoxin domain-containing protein</fullName>
    </recommendedName>
</protein>
<dbReference type="InterPro" id="IPR013766">
    <property type="entry name" value="Thioredoxin_domain"/>
</dbReference>
<dbReference type="InterPro" id="IPR004480">
    <property type="entry name" value="Monothiol_GRX-rel"/>
</dbReference>
<reference evidence="8" key="1">
    <citation type="journal article" date="2013" name="Science">
        <title>The Amborella genome and the evolution of flowering plants.</title>
        <authorList>
            <consortium name="Amborella Genome Project"/>
        </authorList>
    </citation>
    <scope>NUCLEOTIDE SEQUENCE [LARGE SCALE GENOMIC DNA]</scope>
</reference>
<organism evidence="7 8">
    <name type="scientific">Amborella trichopoda</name>
    <dbReference type="NCBI Taxonomy" id="13333"/>
    <lineage>
        <taxon>Eukaryota</taxon>
        <taxon>Viridiplantae</taxon>
        <taxon>Streptophyta</taxon>
        <taxon>Embryophyta</taxon>
        <taxon>Tracheophyta</taxon>
        <taxon>Spermatophyta</taxon>
        <taxon>Magnoliopsida</taxon>
        <taxon>Amborellales</taxon>
        <taxon>Amborellaceae</taxon>
        <taxon>Amborella</taxon>
    </lineage>
</organism>
<dbReference type="HOGENOM" id="CLU_026126_12_2_1"/>